<reference evidence="13 14" key="1">
    <citation type="submission" date="2012-01" db="EMBL/GenBank/DDBJ databases">
        <title>Improved High-Quality Draft sequence of Metallosphaera yellowstonensis MK1.</title>
        <authorList>
            <consortium name="US DOE Joint Genome Institute"/>
            <person name="Lucas S."/>
            <person name="Han J."/>
            <person name="Cheng J.-F."/>
            <person name="Goodwin L."/>
            <person name="Pitluck S."/>
            <person name="Peters L."/>
            <person name="Teshima H."/>
            <person name="Detter J.C."/>
            <person name="Han C."/>
            <person name="Tapia R."/>
            <person name="Land M."/>
            <person name="Hauser L."/>
            <person name="Kyrpides N."/>
            <person name="Kozubal M."/>
            <person name="Macur R.E."/>
            <person name="Jay Z."/>
            <person name="Inskeep W."/>
            <person name="Woyke T."/>
        </authorList>
    </citation>
    <scope>NUCLEOTIDE SEQUENCE [LARGE SCALE GENOMIC DNA]</scope>
    <source>
        <strain evidence="13 14">MK1</strain>
    </source>
</reference>
<evidence type="ECO:0000256" key="7">
    <source>
        <dbReference type="ARBA" id="ARBA00023080"/>
    </source>
</evidence>
<dbReference type="OrthoDB" id="52857at2157"/>
<dbReference type="eggNOG" id="arCOG01221">
    <property type="taxonomic scope" value="Archaea"/>
</dbReference>
<evidence type="ECO:0000259" key="12">
    <source>
        <dbReference type="Pfam" id="PF01931"/>
    </source>
</evidence>
<dbReference type="GO" id="GO:0006772">
    <property type="term" value="P:thiamine metabolic process"/>
    <property type="evidence" value="ECO:0007669"/>
    <property type="project" value="TreeGrafter"/>
</dbReference>
<evidence type="ECO:0000256" key="9">
    <source>
        <dbReference type="ARBA" id="ARBA00038901"/>
    </source>
</evidence>
<evidence type="ECO:0000313" key="14">
    <source>
        <dbReference type="Proteomes" id="UP000003980"/>
    </source>
</evidence>
<keyword evidence="4" id="KW-0547">Nucleotide-binding</keyword>
<proteinExistence type="predicted"/>
<evidence type="ECO:0000256" key="10">
    <source>
        <dbReference type="ARBA" id="ARBA00048174"/>
    </source>
</evidence>
<dbReference type="GO" id="GO:0103023">
    <property type="term" value="F:ITPase activity"/>
    <property type="evidence" value="ECO:0007669"/>
    <property type="project" value="UniProtKB-EC"/>
</dbReference>
<dbReference type="PANTHER" id="PTHR34699:SF2">
    <property type="entry name" value="NON-CANONICAL PURINE NTP PHOSPHATASE_PRRC1 DOMAIN-CONTAINING PROTEIN"/>
    <property type="match status" value="1"/>
</dbReference>
<evidence type="ECO:0000256" key="2">
    <source>
        <dbReference type="ARBA" id="ARBA00001946"/>
    </source>
</evidence>
<gene>
    <name evidence="13" type="ORF">MetMK1DRAFT_00012880</name>
</gene>
<comment type="catalytic activity">
    <reaction evidence="11">
        <text>XTP + H2O = XDP + phosphate + H(+)</text>
        <dbReference type="Rhea" id="RHEA:28406"/>
        <dbReference type="ChEBI" id="CHEBI:15377"/>
        <dbReference type="ChEBI" id="CHEBI:15378"/>
        <dbReference type="ChEBI" id="CHEBI:43474"/>
        <dbReference type="ChEBI" id="CHEBI:59884"/>
        <dbReference type="ChEBI" id="CHEBI:61314"/>
        <dbReference type="EC" id="3.6.1.73"/>
    </reaction>
</comment>
<keyword evidence="3" id="KW-0479">Metal-binding</keyword>
<name>H2C3G4_9CREN</name>
<dbReference type="GO" id="GO:0046872">
    <property type="term" value="F:metal ion binding"/>
    <property type="evidence" value="ECO:0007669"/>
    <property type="project" value="UniProtKB-KW"/>
</dbReference>
<evidence type="ECO:0000256" key="6">
    <source>
        <dbReference type="ARBA" id="ARBA00022842"/>
    </source>
</evidence>
<dbReference type="STRING" id="671065.MetMK1DRAFT_00012880"/>
<evidence type="ECO:0000256" key="5">
    <source>
        <dbReference type="ARBA" id="ARBA00022801"/>
    </source>
</evidence>
<evidence type="ECO:0000256" key="4">
    <source>
        <dbReference type="ARBA" id="ARBA00022741"/>
    </source>
</evidence>
<feature type="domain" description="Non-canonical purine NTP phosphatase/PRRC1" evidence="12">
    <location>
        <begin position="6"/>
        <end position="164"/>
    </location>
</feature>
<keyword evidence="8" id="KW-0464">Manganese</keyword>
<keyword evidence="14" id="KW-1185">Reference proteome</keyword>
<sequence>MLVCVGSTNGVKVEAVREALMEVLPNAEVKTLSVDSEVSPQPWCHETYSGARNRALKSLQEGCDIGVGIEGGVCVERNRVLAFAVIYAVGRDGTENFSTSPWFVLPPSLASKLFEGKELGEATDLVYGRVGSKYHKGAVGILSKVIDRRRLYKDAVILALYPFYNREIGER</sequence>
<evidence type="ECO:0000256" key="3">
    <source>
        <dbReference type="ARBA" id="ARBA00022723"/>
    </source>
</evidence>
<dbReference type="GO" id="GO:0009117">
    <property type="term" value="P:nucleotide metabolic process"/>
    <property type="evidence" value="ECO:0007669"/>
    <property type="project" value="UniProtKB-KW"/>
</dbReference>
<evidence type="ECO:0000256" key="11">
    <source>
        <dbReference type="ARBA" id="ARBA00048781"/>
    </source>
</evidence>
<dbReference type="GO" id="GO:0000166">
    <property type="term" value="F:nucleotide binding"/>
    <property type="evidence" value="ECO:0007669"/>
    <property type="project" value="UniProtKB-KW"/>
</dbReference>
<comment type="cofactor">
    <cofactor evidence="2">
        <name>Mg(2+)</name>
        <dbReference type="ChEBI" id="CHEBI:18420"/>
    </cofactor>
</comment>
<dbReference type="InterPro" id="IPR026533">
    <property type="entry name" value="NTPase/PRRC1"/>
</dbReference>
<dbReference type="Proteomes" id="UP000003980">
    <property type="component" value="Unassembled WGS sequence"/>
</dbReference>
<comment type="cofactor">
    <cofactor evidence="1">
        <name>Mn(2+)</name>
        <dbReference type="ChEBI" id="CHEBI:29035"/>
    </cofactor>
</comment>
<dbReference type="HOGENOM" id="CLU_087417_0_0_2"/>
<comment type="catalytic activity">
    <reaction evidence="10">
        <text>ITP + H2O = IDP + phosphate + H(+)</text>
        <dbReference type="Rhea" id="RHEA:28330"/>
        <dbReference type="ChEBI" id="CHEBI:15377"/>
        <dbReference type="ChEBI" id="CHEBI:15378"/>
        <dbReference type="ChEBI" id="CHEBI:43474"/>
        <dbReference type="ChEBI" id="CHEBI:58280"/>
        <dbReference type="ChEBI" id="CHEBI:61402"/>
        <dbReference type="EC" id="3.6.1.73"/>
    </reaction>
</comment>
<dbReference type="EMBL" id="JH597761">
    <property type="protein sequence ID" value="EHP70785.1"/>
    <property type="molecule type" value="Genomic_DNA"/>
</dbReference>
<keyword evidence="5" id="KW-0378">Hydrolase</keyword>
<dbReference type="AlphaFoldDB" id="H2C3G4"/>
<protein>
    <recommendedName>
        <fullName evidence="9">inosine/xanthosine triphosphatase</fullName>
        <ecNumber evidence="9">3.6.1.73</ecNumber>
    </recommendedName>
</protein>
<accession>H2C3G4</accession>
<dbReference type="SUPFAM" id="SSF52972">
    <property type="entry name" value="ITPase-like"/>
    <property type="match status" value="1"/>
</dbReference>
<dbReference type="InterPro" id="IPR029001">
    <property type="entry name" value="ITPase-like_fam"/>
</dbReference>
<evidence type="ECO:0000256" key="8">
    <source>
        <dbReference type="ARBA" id="ARBA00023211"/>
    </source>
</evidence>
<dbReference type="Pfam" id="PF01931">
    <property type="entry name" value="NTPase_I-T"/>
    <property type="match status" value="1"/>
</dbReference>
<organism evidence="13 14">
    <name type="scientific">Metallosphaera yellowstonensis MK1</name>
    <dbReference type="NCBI Taxonomy" id="671065"/>
    <lineage>
        <taxon>Archaea</taxon>
        <taxon>Thermoproteota</taxon>
        <taxon>Thermoprotei</taxon>
        <taxon>Sulfolobales</taxon>
        <taxon>Sulfolobaceae</taxon>
        <taxon>Metallosphaera</taxon>
    </lineage>
</organism>
<keyword evidence="7" id="KW-0546">Nucleotide metabolism</keyword>
<dbReference type="InterPro" id="IPR050299">
    <property type="entry name" value="YjjX_NTPase"/>
</dbReference>
<evidence type="ECO:0000256" key="1">
    <source>
        <dbReference type="ARBA" id="ARBA00001936"/>
    </source>
</evidence>
<dbReference type="Gene3D" id="3.90.950.10">
    <property type="match status" value="1"/>
</dbReference>
<dbReference type="PANTHER" id="PTHR34699">
    <property type="match status" value="1"/>
</dbReference>
<dbReference type="FunFam" id="3.90.950.10:FF:000002">
    <property type="entry name" value="Inosine/xanthosine triphosphatase"/>
    <property type="match status" value="1"/>
</dbReference>
<dbReference type="EC" id="3.6.1.73" evidence="9"/>
<evidence type="ECO:0000313" key="13">
    <source>
        <dbReference type="EMBL" id="EHP70785.1"/>
    </source>
</evidence>
<keyword evidence="6" id="KW-0460">Magnesium</keyword>
<dbReference type="RefSeq" id="WP_009071606.1">
    <property type="nucleotide sequence ID" value="NZ_JH597761.1"/>
</dbReference>